<evidence type="ECO:0000313" key="4">
    <source>
        <dbReference type="Proteomes" id="UP000663866"/>
    </source>
</evidence>
<dbReference type="Proteomes" id="UP000663866">
    <property type="component" value="Unassembled WGS sequence"/>
</dbReference>
<evidence type="ECO:0000313" key="1">
    <source>
        <dbReference type="EMBL" id="CAF2040838.1"/>
    </source>
</evidence>
<proteinExistence type="predicted"/>
<evidence type="ECO:0000313" key="3">
    <source>
        <dbReference type="Proteomes" id="UP000663856"/>
    </source>
</evidence>
<dbReference type="EMBL" id="CAJNRF010002648">
    <property type="protein sequence ID" value="CAF2040838.1"/>
    <property type="molecule type" value="Genomic_DNA"/>
</dbReference>
<accession>A0A816NUU2</accession>
<comment type="caution">
    <text evidence="1">The sequence shown here is derived from an EMBL/GenBank/DDBJ whole genome shotgun (WGS) entry which is preliminary data.</text>
</comment>
<dbReference type="Proteomes" id="UP000663856">
    <property type="component" value="Unassembled WGS sequence"/>
</dbReference>
<keyword evidence="4" id="KW-1185">Reference proteome</keyword>
<reference evidence="1" key="1">
    <citation type="submission" date="2021-02" db="EMBL/GenBank/DDBJ databases">
        <authorList>
            <person name="Nowell W R."/>
        </authorList>
    </citation>
    <scope>NUCLEOTIDE SEQUENCE</scope>
</reference>
<gene>
    <name evidence="2" type="ORF">OVN521_LOCUS24949</name>
    <name evidence="1" type="ORF">WKI299_LOCUS8300</name>
</gene>
<protein>
    <submittedName>
        <fullName evidence="1">Uncharacterized protein</fullName>
    </submittedName>
</protein>
<sequence length="345" mass="40495">MITSVWNMTSQSYGSMVLATESKSKQRQRDRKAEKERLYAELFAPYEPIHPYSLHFVHNATTCDEFKMLIDTDQTTTNFVFDTESNCSTNFPSIIQVMFMKQIHKNSLVLIIETAHLPVESSYEFLPLKQSFNCIFRSQSHIYTWEAILNELTSFLQFNLFHLPVSTYIHNTQQVFKLWFNDWLAFQSTLNDNDDQDNYDTLIINAPAFYPIIFLHPIAINNIKRSRNESWSIQDATAYILNHYLPKKCTLRQWSIGLDDRILNRNRTFSSTYRRNMISYAANDCTSLAAIIQFMYQSHIPSALQCVHLEDITTSDDEDMDYPMVVHDINERHSMKNENAEPYHQ</sequence>
<name>A0A816NUU2_9BILA</name>
<dbReference type="EMBL" id="CAJOBG010006079">
    <property type="protein sequence ID" value="CAF4175307.1"/>
    <property type="molecule type" value="Genomic_DNA"/>
</dbReference>
<organism evidence="1 3">
    <name type="scientific">Rotaria magnacalcarata</name>
    <dbReference type="NCBI Taxonomy" id="392030"/>
    <lineage>
        <taxon>Eukaryota</taxon>
        <taxon>Metazoa</taxon>
        <taxon>Spiralia</taxon>
        <taxon>Gnathifera</taxon>
        <taxon>Rotifera</taxon>
        <taxon>Eurotatoria</taxon>
        <taxon>Bdelloidea</taxon>
        <taxon>Philodinida</taxon>
        <taxon>Philodinidae</taxon>
        <taxon>Rotaria</taxon>
    </lineage>
</organism>
<dbReference type="AlphaFoldDB" id="A0A816NUU2"/>
<evidence type="ECO:0000313" key="2">
    <source>
        <dbReference type="EMBL" id="CAF4175307.1"/>
    </source>
</evidence>